<dbReference type="RefSeq" id="WP_272001809.1">
    <property type="nucleotide sequence ID" value="NZ_JAQLXO010000006.1"/>
</dbReference>
<protein>
    <submittedName>
        <fullName evidence="2">EcsC family protein</fullName>
    </submittedName>
</protein>
<keyword evidence="1" id="KW-0472">Membrane</keyword>
<gene>
    <name evidence="2" type="ORF">PND82_05475</name>
</gene>
<sequence length="159" mass="18694">MWKQKLRIYKIERKERRYLQKYAKKKEPWIEQKFAQKVPKKLQSTLESAFIKAFDLIFSKGVSWIEKTYDKDAFQQTTWKRNHKYTKRIAKHHVLGAGISGVGLGLLGIGLPDIFLYTALLFRNLYQIVLQNGFSYETSQEKIFILLLLQGTSVPAMNY</sequence>
<keyword evidence="1" id="KW-1133">Transmembrane helix</keyword>
<name>A0AAW6CNV0_9FIRM</name>
<dbReference type="InterPro" id="IPR024787">
    <property type="entry name" value="EcsC"/>
</dbReference>
<evidence type="ECO:0000313" key="3">
    <source>
        <dbReference type="Proteomes" id="UP001212981"/>
    </source>
</evidence>
<reference evidence="2" key="1">
    <citation type="submission" date="2023-01" db="EMBL/GenBank/DDBJ databases">
        <title>Human gut microbiome strain richness.</title>
        <authorList>
            <person name="Chen-Liaw A."/>
        </authorList>
    </citation>
    <scope>NUCLEOTIDE SEQUENCE</scope>
    <source>
        <strain evidence="2">D8_m1001271B151109d0_201107</strain>
    </source>
</reference>
<keyword evidence="1" id="KW-0812">Transmembrane</keyword>
<evidence type="ECO:0000313" key="2">
    <source>
        <dbReference type="EMBL" id="MDB7982264.1"/>
    </source>
</evidence>
<accession>A0AAW6CNV0</accession>
<feature type="transmembrane region" description="Helical" evidence="1">
    <location>
        <begin position="94"/>
        <end position="117"/>
    </location>
</feature>
<dbReference type="EMBL" id="JAQLXO010000006">
    <property type="protein sequence ID" value="MDB7982264.1"/>
    <property type="molecule type" value="Genomic_DNA"/>
</dbReference>
<dbReference type="Proteomes" id="UP001212981">
    <property type="component" value="Unassembled WGS sequence"/>
</dbReference>
<dbReference type="Pfam" id="PF12787">
    <property type="entry name" value="EcsC"/>
    <property type="match status" value="1"/>
</dbReference>
<dbReference type="AlphaFoldDB" id="A0AAW6CNV0"/>
<proteinExistence type="predicted"/>
<organism evidence="2 3">
    <name type="scientific">Faecalicoccus pleomorphus</name>
    <dbReference type="NCBI Taxonomy" id="1323"/>
    <lineage>
        <taxon>Bacteria</taxon>
        <taxon>Bacillati</taxon>
        <taxon>Bacillota</taxon>
        <taxon>Erysipelotrichia</taxon>
        <taxon>Erysipelotrichales</taxon>
        <taxon>Erysipelotrichaceae</taxon>
        <taxon>Faecalicoccus</taxon>
    </lineage>
</organism>
<comment type="caution">
    <text evidence="2">The sequence shown here is derived from an EMBL/GenBank/DDBJ whole genome shotgun (WGS) entry which is preliminary data.</text>
</comment>
<evidence type="ECO:0000256" key="1">
    <source>
        <dbReference type="SAM" id="Phobius"/>
    </source>
</evidence>